<sequence length="830" mass="95900">MKLEDNKGQGGGQTSSRKRAASDSKRDGCPNDRKKSKDGKNDKTDVTVGKNTANHSSCEQSQRPLQEPKITSSANLKAATIETKATDAGITPSSGNNDTGLSKVIESGERRGAKMELQEIDLFGPIEHSDTERSQNKSKKSVDSKKDDKHKHKPKSSQRGDHRKDEKKVRELSANCSKSNSETKKSKDSCKKDCMRTGDVKKENVKENTKTDRAKKKSGNDKKPIAEKKRKREPDRQDSNKKIKKGGEMEEKKNKAKKAAKTEDDSKWKWWEEDNSNNGKKWSTLEHKGPLFPPEYEPLPDNVCFVYNGKPMKLSLAAEEVATFYGKMLDHEYTTKSVFQENFFNDWREEMTKEEREQINKLSKCDFSHINKYFLEKSEEKKAMTKEQKLVLKEENIQLTEEYGFCLLDGHREKIGNFRVEPPGLFRGRGEHPKMGKLKKRILPEDITINCSKASKIPEAPKGHKWRKVQHDDAVTWLASWVENVQGNFKYIMLNPSSKLKGEKDWQKYEMARKLKLKVDTIRRLYREDWKSREMKTRQRGVAIYFIDKLALRAGNEKEEGETADTVGCCSLRVEHITLHEKKGSQEFVVEFDFLGKDSIRYYNEVPVETRVFRNLKLFMENKGPEDDLFDRISTTYLNKHLNQSMPGLSAKVFRTFNASTTLQDQLNKLTTADMTLEESLLSYNRANRAVAILCNHQRAAPKTFEKSMQNMLDKIAQKQQQLDVAKKELKEAKREHKKAGNERTRKLVEKKEAAVKRLEEQMKRLQLQMTDKEENKVIALGTSKLNYLDPRISVAWCKKFNVPIEKIYNKTQREKFAWAIDMTEEDFQF</sequence>
<accession>A0ACC2H4L9</accession>
<reference evidence="1" key="1">
    <citation type="submission" date="2021-05" db="EMBL/GenBank/DDBJ databases">
        <authorList>
            <person name="Pan Q."/>
            <person name="Jouanno E."/>
            <person name="Zahm M."/>
            <person name="Klopp C."/>
            <person name="Cabau C."/>
            <person name="Louis A."/>
            <person name="Berthelot C."/>
            <person name="Parey E."/>
            <person name="Roest Crollius H."/>
            <person name="Montfort J."/>
            <person name="Robinson-Rechavi M."/>
            <person name="Bouchez O."/>
            <person name="Lampietro C."/>
            <person name="Lopez Roques C."/>
            <person name="Donnadieu C."/>
            <person name="Postlethwait J."/>
            <person name="Bobe J."/>
            <person name="Dillon D."/>
            <person name="Chandos A."/>
            <person name="von Hippel F."/>
            <person name="Guiguen Y."/>
        </authorList>
    </citation>
    <scope>NUCLEOTIDE SEQUENCE</scope>
    <source>
        <strain evidence="1">YG-Jan2019</strain>
    </source>
</reference>
<organism evidence="1 2">
    <name type="scientific">Dallia pectoralis</name>
    <name type="common">Alaska blackfish</name>
    <dbReference type="NCBI Taxonomy" id="75939"/>
    <lineage>
        <taxon>Eukaryota</taxon>
        <taxon>Metazoa</taxon>
        <taxon>Chordata</taxon>
        <taxon>Craniata</taxon>
        <taxon>Vertebrata</taxon>
        <taxon>Euteleostomi</taxon>
        <taxon>Actinopterygii</taxon>
        <taxon>Neopterygii</taxon>
        <taxon>Teleostei</taxon>
        <taxon>Protacanthopterygii</taxon>
        <taxon>Esociformes</taxon>
        <taxon>Umbridae</taxon>
        <taxon>Dallia</taxon>
    </lineage>
</organism>
<proteinExistence type="predicted"/>
<dbReference type="Proteomes" id="UP001157502">
    <property type="component" value="Chromosome 6"/>
</dbReference>
<evidence type="ECO:0000313" key="2">
    <source>
        <dbReference type="Proteomes" id="UP001157502"/>
    </source>
</evidence>
<keyword evidence="2" id="KW-1185">Reference proteome</keyword>
<comment type="caution">
    <text evidence="1">The sequence shown here is derived from an EMBL/GenBank/DDBJ whole genome shotgun (WGS) entry which is preliminary data.</text>
</comment>
<evidence type="ECO:0000313" key="1">
    <source>
        <dbReference type="EMBL" id="KAJ8010610.1"/>
    </source>
</evidence>
<dbReference type="EMBL" id="CM055733">
    <property type="protein sequence ID" value="KAJ8010610.1"/>
    <property type="molecule type" value="Genomic_DNA"/>
</dbReference>
<protein>
    <submittedName>
        <fullName evidence="1">Uncharacterized protein</fullName>
    </submittedName>
</protein>
<gene>
    <name evidence="1" type="ORF">DPEC_G00076860</name>
</gene>
<name>A0ACC2H4L9_DALPE</name>